<comment type="caution">
    <text evidence="1">The sequence shown here is derived from an EMBL/GenBank/DDBJ whole genome shotgun (WGS) entry which is preliminary data.</text>
</comment>
<proteinExistence type="predicted"/>
<evidence type="ECO:0000313" key="2">
    <source>
        <dbReference type="Proteomes" id="UP000298663"/>
    </source>
</evidence>
<organism evidence="1 2">
    <name type="scientific">Steinernema carpocapsae</name>
    <name type="common">Entomopathogenic nematode</name>
    <dbReference type="NCBI Taxonomy" id="34508"/>
    <lineage>
        <taxon>Eukaryota</taxon>
        <taxon>Metazoa</taxon>
        <taxon>Ecdysozoa</taxon>
        <taxon>Nematoda</taxon>
        <taxon>Chromadorea</taxon>
        <taxon>Rhabditida</taxon>
        <taxon>Tylenchina</taxon>
        <taxon>Panagrolaimomorpha</taxon>
        <taxon>Strongyloidoidea</taxon>
        <taxon>Steinernematidae</taxon>
        <taxon>Steinernema</taxon>
    </lineage>
</organism>
<gene>
    <name evidence="1" type="ORF">L596_000880</name>
</gene>
<dbReference type="EMBL" id="AZBU02000001">
    <property type="protein sequence ID" value="TMS33104.1"/>
    <property type="molecule type" value="Genomic_DNA"/>
</dbReference>
<keyword evidence="2" id="KW-1185">Reference proteome</keyword>
<name>A0A4U8UJQ0_STECR</name>
<evidence type="ECO:0000313" key="1">
    <source>
        <dbReference type="EMBL" id="TMS33104.1"/>
    </source>
</evidence>
<reference evidence="1 2" key="1">
    <citation type="journal article" date="2015" name="Genome Biol.">
        <title>Comparative genomics of Steinernema reveals deeply conserved gene regulatory networks.</title>
        <authorList>
            <person name="Dillman A.R."/>
            <person name="Macchietto M."/>
            <person name="Porter C.F."/>
            <person name="Rogers A."/>
            <person name="Williams B."/>
            <person name="Antoshechkin I."/>
            <person name="Lee M.M."/>
            <person name="Goodwin Z."/>
            <person name="Lu X."/>
            <person name="Lewis E.E."/>
            <person name="Goodrich-Blair H."/>
            <person name="Stock S.P."/>
            <person name="Adams B.J."/>
            <person name="Sternberg P.W."/>
            <person name="Mortazavi A."/>
        </authorList>
    </citation>
    <scope>NUCLEOTIDE SEQUENCE [LARGE SCALE GENOMIC DNA]</scope>
    <source>
        <strain evidence="1 2">ALL</strain>
    </source>
</reference>
<dbReference type="Proteomes" id="UP000298663">
    <property type="component" value="Unassembled WGS sequence"/>
</dbReference>
<sequence>MVSLSHCSSTEGVSLNEVGSRFQVESVDHVHSIRAGLRQQVVVSLEGQIVISENICSKVVFLKMLTLDHCEDRLGESDSKDRFGRPLSCHCYSLVKLAYPFRCKKFDNCDL</sequence>
<dbReference type="AlphaFoldDB" id="A0A4U8UJQ0"/>
<protein>
    <submittedName>
        <fullName evidence="1">Uncharacterized protein</fullName>
    </submittedName>
</protein>
<accession>A0A4U8UJQ0</accession>
<reference evidence="1 2" key="2">
    <citation type="journal article" date="2019" name="G3 (Bethesda)">
        <title>Hybrid Assembly of the Genome of the Entomopathogenic Nematode Steinernema carpocapsae Identifies the X-Chromosome.</title>
        <authorList>
            <person name="Serra L."/>
            <person name="Macchietto M."/>
            <person name="Macias-Munoz A."/>
            <person name="McGill C.J."/>
            <person name="Rodriguez I.M."/>
            <person name="Rodriguez B."/>
            <person name="Murad R."/>
            <person name="Mortazavi A."/>
        </authorList>
    </citation>
    <scope>NUCLEOTIDE SEQUENCE [LARGE SCALE GENOMIC DNA]</scope>
    <source>
        <strain evidence="1 2">ALL</strain>
    </source>
</reference>